<dbReference type="EMBL" id="MPNT01000001">
    <property type="protein sequence ID" value="OJZ76148.1"/>
    <property type="molecule type" value="Genomic_DNA"/>
</dbReference>
<comment type="caution">
    <text evidence="4">The sequence shown here is derived from an EMBL/GenBank/DDBJ whole genome shotgun (WGS) entry which is preliminary data.</text>
</comment>
<feature type="domain" description="AMP-dependent synthetase/ligase" evidence="2">
    <location>
        <begin position="22"/>
        <end position="264"/>
    </location>
</feature>
<gene>
    <name evidence="4" type="ORF">BRW65_01580</name>
</gene>
<dbReference type="Gene3D" id="3.40.50.12780">
    <property type="entry name" value="N-terminal domain of ligase-like"/>
    <property type="match status" value="2"/>
</dbReference>
<proteinExistence type="inferred from homology"/>
<dbReference type="RefSeq" id="WP_073870457.1">
    <property type="nucleotide sequence ID" value="NZ_MPNT01000001.1"/>
</dbReference>
<dbReference type="CDD" id="cd04433">
    <property type="entry name" value="AFD_class_I"/>
    <property type="match status" value="1"/>
</dbReference>
<evidence type="ECO:0000259" key="2">
    <source>
        <dbReference type="Pfam" id="PF00501"/>
    </source>
</evidence>
<evidence type="ECO:0000259" key="3">
    <source>
        <dbReference type="Pfam" id="PF13193"/>
    </source>
</evidence>
<keyword evidence="5" id="KW-1185">Reference proteome</keyword>
<evidence type="ECO:0000313" key="5">
    <source>
        <dbReference type="Proteomes" id="UP000186438"/>
    </source>
</evidence>
<dbReference type="InterPro" id="IPR042099">
    <property type="entry name" value="ANL_N_sf"/>
</dbReference>
<dbReference type="PANTHER" id="PTHR43201">
    <property type="entry name" value="ACYL-COA SYNTHETASE"/>
    <property type="match status" value="1"/>
</dbReference>
<protein>
    <recommendedName>
        <fullName evidence="6">AMP-dependent synthetase</fullName>
    </recommendedName>
</protein>
<dbReference type="Gene3D" id="3.30.300.30">
    <property type="match status" value="1"/>
</dbReference>
<dbReference type="Proteomes" id="UP000186438">
    <property type="component" value="Unassembled WGS sequence"/>
</dbReference>
<dbReference type="InterPro" id="IPR045851">
    <property type="entry name" value="AMP-bd_C_sf"/>
</dbReference>
<dbReference type="GO" id="GO:0031956">
    <property type="term" value="F:medium-chain fatty acid-CoA ligase activity"/>
    <property type="evidence" value="ECO:0007669"/>
    <property type="project" value="TreeGrafter"/>
</dbReference>
<dbReference type="AlphaFoldDB" id="A0A1Q4I2M9"/>
<evidence type="ECO:0008006" key="6">
    <source>
        <dbReference type="Google" id="ProtNLM"/>
    </source>
</evidence>
<dbReference type="InterPro" id="IPR000873">
    <property type="entry name" value="AMP-dep_synth/lig_dom"/>
</dbReference>
<dbReference type="GO" id="GO:0006631">
    <property type="term" value="P:fatty acid metabolic process"/>
    <property type="evidence" value="ECO:0007669"/>
    <property type="project" value="TreeGrafter"/>
</dbReference>
<feature type="domain" description="AMP-binding enzyme C-terminal" evidence="3">
    <location>
        <begin position="410"/>
        <end position="488"/>
    </location>
</feature>
<dbReference type="PANTHER" id="PTHR43201:SF8">
    <property type="entry name" value="ACYL-COA SYNTHETASE FAMILY MEMBER 3"/>
    <property type="match status" value="1"/>
</dbReference>
<dbReference type="Pfam" id="PF00501">
    <property type="entry name" value="AMP-binding"/>
    <property type="match status" value="1"/>
</dbReference>
<accession>A0A1Q4I2M9</accession>
<dbReference type="SUPFAM" id="SSF56801">
    <property type="entry name" value="Acetyl-CoA synthetase-like"/>
    <property type="match status" value="1"/>
</dbReference>
<evidence type="ECO:0000256" key="1">
    <source>
        <dbReference type="ARBA" id="ARBA00006432"/>
    </source>
</evidence>
<reference evidence="4 5" key="1">
    <citation type="submission" date="2016-11" db="EMBL/GenBank/DDBJ databases">
        <title>Genome sequences of unsequenced Mycobacteria.</title>
        <authorList>
            <person name="Greninger A.L."/>
            <person name="Fang F."/>
            <person name="Jerome K.R."/>
        </authorList>
    </citation>
    <scope>NUCLEOTIDE SEQUENCE [LARGE SCALE GENOMIC DNA]</scope>
    <source>
        <strain evidence="4 5">M11</strain>
    </source>
</reference>
<organism evidence="4 5">
    <name type="scientific">Mycobacterium paraffinicum</name>
    <dbReference type="NCBI Taxonomy" id="53378"/>
    <lineage>
        <taxon>Bacteria</taxon>
        <taxon>Bacillati</taxon>
        <taxon>Actinomycetota</taxon>
        <taxon>Actinomycetes</taxon>
        <taxon>Mycobacteriales</taxon>
        <taxon>Mycobacteriaceae</taxon>
        <taxon>Mycobacterium</taxon>
    </lineage>
</organism>
<name>A0A1Q4I2M9_9MYCO</name>
<dbReference type="InterPro" id="IPR025110">
    <property type="entry name" value="AMP-bd_C"/>
</dbReference>
<comment type="similarity">
    <text evidence="1">Belongs to the ATP-dependent AMP-binding enzyme family.</text>
</comment>
<dbReference type="Pfam" id="PF13193">
    <property type="entry name" value="AMP-binding_C"/>
    <property type="match status" value="1"/>
</dbReference>
<evidence type="ECO:0000313" key="4">
    <source>
        <dbReference type="EMBL" id="OJZ76148.1"/>
    </source>
</evidence>
<dbReference type="STRING" id="53378.BRW65_01580"/>
<sequence>MSDGTTDNALTVPAWLRDLSSRHGPNPAICAEDSSLTYAELDSASRALARGLLARGVGKGTRVGLLFGNGTDWVTWWAAVTRIGALCIPLSTFLRPAELARVVRHSDLHLLVAQKSFLNRDFAQVIGDAFPDLTSMSPELALAEAPFLRSVVLDEPGRQWARDMAWVVDAGRDAPWERILDNAESEVHPDDEALCIYTSGQSAEPKGAVFSQRAILTKAGYFAAMFGFTTATETNVTLPFFWVGGLVMSLFPTMAAGGVTRCTQRSTWGSNTAIIGKPPPGSVKPALPPGIKSVPSLGMTETFGMYAWGTEFPSEPYPIAAPLDEFQPGFVVRLVDEHGADVADGVPGEILVRGPTLATRLNKVLRTQVFDEAGFYRTGDLVVRHEGRMRFVGRMGDMIKTSGANVSPPEVERELEALEGIEAAHVVGLADDRRGQLVAAAVVRADGATITDGEINQLLRERLSPYKVPKVIVFLSSRDEVPLTASTKVSKRDLAELIKDRWASTPDDG</sequence>